<gene>
    <name evidence="8" type="ORF">J4H91_03440</name>
</gene>
<evidence type="ECO:0000256" key="6">
    <source>
        <dbReference type="SAM" id="MobiDB-lite"/>
    </source>
</evidence>
<evidence type="ECO:0000313" key="9">
    <source>
        <dbReference type="Proteomes" id="UP000664398"/>
    </source>
</evidence>
<feature type="transmembrane region" description="Helical" evidence="7">
    <location>
        <begin position="184"/>
        <end position="207"/>
    </location>
</feature>
<evidence type="ECO:0000256" key="7">
    <source>
        <dbReference type="SAM" id="Phobius"/>
    </source>
</evidence>
<dbReference type="RefSeq" id="WP_208044866.1">
    <property type="nucleotide sequence ID" value="NZ_JAGDYL010000005.1"/>
</dbReference>
<dbReference type="PANTHER" id="PTHR42865">
    <property type="entry name" value="PROTON/GLUTAMATE-ASPARTATE SYMPORTER"/>
    <property type="match status" value="1"/>
</dbReference>
<feature type="transmembrane region" description="Helical" evidence="7">
    <location>
        <begin position="141"/>
        <end position="163"/>
    </location>
</feature>
<feature type="transmembrane region" description="Helical" evidence="7">
    <location>
        <begin position="7"/>
        <end position="28"/>
    </location>
</feature>
<feature type="transmembrane region" description="Helical" evidence="7">
    <location>
        <begin position="286"/>
        <end position="313"/>
    </location>
</feature>
<dbReference type="PANTHER" id="PTHR42865:SF8">
    <property type="entry name" value="SERINE_THREONINE TRANSPORTER SSTT"/>
    <property type="match status" value="1"/>
</dbReference>
<reference evidence="8" key="1">
    <citation type="submission" date="2021-03" db="EMBL/GenBank/DDBJ databases">
        <title>Leucobacter chromiisoli sp. nov., isolated from chromium-containing soil of chemical plant.</title>
        <authorList>
            <person name="Xu Z."/>
        </authorList>
    </citation>
    <scope>NUCLEOTIDE SEQUENCE</scope>
    <source>
        <strain evidence="8">A2</strain>
    </source>
</reference>
<dbReference type="SUPFAM" id="SSF118215">
    <property type="entry name" value="Proton glutamate symport protein"/>
    <property type="match status" value="1"/>
</dbReference>
<dbReference type="GO" id="GO:0032329">
    <property type="term" value="P:serine transport"/>
    <property type="evidence" value="ECO:0007669"/>
    <property type="project" value="TreeGrafter"/>
</dbReference>
<feature type="transmembrane region" description="Helical" evidence="7">
    <location>
        <begin position="213"/>
        <end position="232"/>
    </location>
</feature>
<feature type="region of interest" description="Disordered" evidence="6">
    <location>
        <begin position="402"/>
        <end position="434"/>
    </location>
</feature>
<evidence type="ECO:0000256" key="1">
    <source>
        <dbReference type="ARBA" id="ARBA00004141"/>
    </source>
</evidence>
<evidence type="ECO:0000256" key="4">
    <source>
        <dbReference type="ARBA" id="ARBA00022989"/>
    </source>
</evidence>
<evidence type="ECO:0000256" key="5">
    <source>
        <dbReference type="ARBA" id="ARBA00023136"/>
    </source>
</evidence>
<feature type="compositionally biased region" description="Low complexity" evidence="6">
    <location>
        <begin position="414"/>
        <end position="427"/>
    </location>
</feature>
<accession>A0A939RYE8</accession>
<name>A0A939RYE8_9MICO</name>
<comment type="subcellular location">
    <subcellularLocation>
        <location evidence="1">Membrane</location>
        <topology evidence="1">Multi-pass membrane protein</topology>
    </subcellularLocation>
</comment>
<evidence type="ECO:0000256" key="3">
    <source>
        <dbReference type="ARBA" id="ARBA00022692"/>
    </source>
</evidence>
<keyword evidence="2" id="KW-0813">Transport</keyword>
<dbReference type="EMBL" id="JAGDYL010000005">
    <property type="protein sequence ID" value="MBO1804369.1"/>
    <property type="molecule type" value="Genomic_DNA"/>
</dbReference>
<sequence length="434" mass="44226">MKLLRSVPLLGWIILAIALGILTGPIMPQWLGSAFLTYNSIFSGFLGFAVPLIIVGLVTPAIAELGKGAGKWLGVTAAIAYGSTLLAGLLAYVASRWLFTASLTGAGLSELGEGSGSGFAPYFSVTATPGDSATEIVLEPVISVMSALVLAFVVGIGLTAFRSTVLLRGAIEFRTIIESMIRRILVPALPLFIFGIFMDLSASGSAVVVVTKFLLVVVVSFALTLVVLLLQYTLAGAMSGVNPLRALWNMRDAYFTALGTSSSAATIPVTLVSTKRNGVSDSVAGFVVPLCATIHLSGSMVKITCFSIAVLLLTGGDVSFGAYFPFILMLGVMMIAAPGVPGGAIAAAAGLLVQMLGFGEVEVGLMFAAYIALDSFGTATNVTGDGAIAMVINRLTRGRIGTGDAHEGGEEPSGDGAAAAAGAAEGSAGDRAEA</sequence>
<keyword evidence="3 7" id="KW-0812">Transmembrane</keyword>
<feature type="transmembrane region" description="Helical" evidence="7">
    <location>
        <begin position="345"/>
        <end position="373"/>
    </location>
</feature>
<protein>
    <submittedName>
        <fullName evidence="8">Dicarboxylate/amino acid:cation symporter</fullName>
    </submittedName>
</protein>
<dbReference type="GO" id="GO:0005886">
    <property type="term" value="C:plasma membrane"/>
    <property type="evidence" value="ECO:0007669"/>
    <property type="project" value="TreeGrafter"/>
</dbReference>
<dbReference type="GO" id="GO:0005295">
    <property type="term" value="F:neutral L-amino acid:sodium symporter activity"/>
    <property type="evidence" value="ECO:0007669"/>
    <property type="project" value="TreeGrafter"/>
</dbReference>
<evidence type="ECO:0000256" key="2">
    <source>
        <dbReference type="ARBA" id="ARBA00022448"/>
    </source>
</evidence>
<keyword evidence="5 7" id="KW-0472">Membrane</keyword>
<proteinExistence type="predicted"/>
<organism evidence="8 9">
    <name type="scientific">Leucobacter ruminantium</name>
    <dbReference type="NCBI Taxonomy" id="1289170"/>
    <lineage>
        <taxon>Bacteria</taxon>
        <taxon>Bacillati</taxon>
        <taxon>Actinomycetota</taxon>
        <taxon>Actinomycetes</taxon>
        <taxon>Micrococcales</taxon>
        <taxon>Microbacteriaceae</taxon>
        <taxon>Leucobacter</taxon>
    </lineage>
</organism>
<feature type="transmembrane region" description="Helical" evidence="7">
    <location>
        <begin position="72"/>
        <end position="94"/>
    </location>
</feature>
<evidence type="ECO:0000313" key="8">
    <source>
        <dbReference type="EMBL" id="MBO1804369.1"/>
    </source>
</evidence>
<dbReference type="Gene3D" id="1.10.3860.10">
    <property type="entry name" value="Sodium:dicarboxylate symporter"/>
    <property type="match status" value="1"/>
</dbReference>
<feature type="transmembrane region" description="Helical" evidence="7">
    <location>
        <begin position="320"/>
        <end position="339"/>
    </location>
</feature>
<feature type="transmembrane region" description="Helical" evidence="7">
    <location>
        <begin position="40"/>
        <end position="60"/>
    </location>
</feature>
<keyword evidence="9" id="KW-1185">Reference proteome</keyword>
<dbReference type="AlphaFoldDB" id="A0A939RYE8"/>
<dbReference type="Pfam" id="PF00375">
    <property type="entry name" value="SDF"/>
    <property type="match status" value="1"/>
</dbReference>
<dbReference type="Proteomes" id="UP000664398">
    <property type="component" value="Unassembled WGS sequence"/>
</dbReference>
<keyword evidence="4 7" id="KW-1133">Transmembrane helix</keyword>
<dbReference type="InterPro" id="IPR001991">
    <property type="entry name" value="Na-dicarboxylate_symporter"/>
</dbReference>
<comment type="caution">
    <text evidence="8">The sequence shown here is derived from an EMBL/GenBank/DDBJ whole genome shotgun (WGS) entry which is preliminary data.</text>
</comment>
<dbReference type="InterPro" id="IPR036458">
    <property type="entry name" value="Na:dicarbo_symporter_sf"/>
</dbReference>
<feature type="transmembrane region" description="Helical" evidence="7">
    <location>
        <begin position="253"/>
        <end position="274"/>
    </location>
</feature>